<proteinExistence type="predicted"/>
<name>A0A2P2QPH1_RHIMU</name>
<dbReference type="AlphaFoldDB" id="A0A2P2QPH1"/>
<reference evidence="1" key="1">
    <citation type="submission" date="2018-02" db="EMBL/GenBank/DDBJ databases">
        <title>Rhizophora mucronata_Transcriptome.</title>
        <authorList>
            <person name="Meera S.P."/>
            <person name="Sreeshan A."/>
            <person name="Augustine A."/>
        </authorList>
    </citation>
    <scope>NUCLEOTIDE SEQUENCE</scope>
    <source>
        <tissue evidence="1">Leaf</tissue>
    </source>
</reference>
<protein>
    <submittedName>
        <fullName evidence="1">Uncharacterized protein</fullName>
    </submittedName>
</protein>
<accession>A0A2P2QPH1</accession>
<dbReference type="EMBL" id="GGEC01088435">
    <property type="protein sequence ID" value="MBX68919.1"/>
    <property type="molecule type" value="Transcribed_RNA"/>
</dbReference>
<evidence type="ECO:0000313" key="1">
    <source>
        <dbReference type="EMBL" id="MBX68919.1"/>
    </source>
</evidence>
<sequence length="37" mass="4598">MDARYSCLIFREYNSIVGFHLSKFSWLFTKFLWSKYL</sequence>
<organism evidence="1">
    <name type="scientific">Rhizophora mucronata</name>
    <name type="common">Asiatic mangrove</name>
    <dbReference type="NCBI Taxonomy" id="61149"/>
    <lineage>
        <taxon>Eukaryota</taxon>
        <taxon>Viridiplantae</taxon>
        <taxon>Streptophyta</taxon>
        <taxon>Embryophyta</taxon>
        <taxon>Tracheophyta</taxon>
        <taxon>Spermatophyta</taxon>
        <taxon>Magnoliopsida</taxon>
        <taxon>eudicotyledons</taxon>
        <taxon>Gunneridae</taxon>
        <taxon>Pentapetalae</taxon>
        <taxon>rosids</taxon>
        <taxon>fabids</taxon>
        <taxon>Malpighiales</taxon>
        <taxon>Rhizophoraceae</taxon>
        <taxon>Rhizophora</taxon>
    </lineage>
</organism>